<dbReference type="RefSeq" id="WP_193927440.1">
    <property type="nucleotide sequence ID" value="NZ_JADEYC010000009.1"/>
</dbReference>
<evidence type="ECO:0000313" key="3">
    <source>
        <dbReference type="Proteomes" id="UP000598360"/>
    </source>
</evidence>
<evidence type="ECO:0000256" key="1">
    <source>
        <dbReference type="SAM" id="MobiDB-lite"/>
    </source>
</evidence>
<organism evidence="2 3">
    <name type="scientific">Saccharopolyspora montiporae</name>
    <dbReference type="NCBI Taxonomy" id="2781240"/>
    <lineage>
        <taxon>Bacteria</taxon>
        <taxon>Bacillati</taxon>
        <taxon>Actinomycetota</taxon>
        <taxon>Actinomycetes</taxon>
        <taxon>Pseudonocardiales</taxon>
        <taxon>Pseudonocardiaceae</taxon>
        <taxon>Saccharopolyspora</taxon>
    </lineage>
</organism>
<dbReference type="EMBL" id="JADEYC010000009">
    <property type="protein sequence ID" value="MBE9373991.1"/>
    <property type="molecule type" value="Genomic_DNA"/>
</dbReference>
<name>A0A929B9N5_9PSEU</name>
<feature type="region of interest" description="Disordered" evidence="1">
    <location>
        <begin position="110"/>
        <end position="133"/>
    </location>
</feature>
<reference evidence="2" key="1">
    <citation type="submission" date="2020-10" db="EMBL/GenBank/DDBJ databases">
        <title>Diversity and distribution of actinomycetes associated with coral in the coast of Hainan.</title>
        <authorList>
            <person name="Li F."/>
        </authorList>
    </citation>
    <scope>NUCLEOTIDE SEQUENCE</scope>
    <source>
        <strain evidence="2">HNM0983</strain>
    </source>
</reference>
<gene>
    <name evidence="2" type="ORF">IQ251_05975</name>
</gene>
<dbReference type="Proteomes" id="UP000598360">
    <property type="component" value="Unassembled WGS sequence"/>
</dbReference>
<feature type="compositionally biased region" description="Basic residues" evidence="1">
    <location>
        <begin position="118"/>
        <end position="133"/>
    </location>
</feature>
<proteinExistence type="predicted"/>
<dbReference type="AlphaFoldDB" id="A0A929B9N5"/>
<keyword evidence="3" id="KW-1185">Reference proteome</keyword>
<evidence type="ECO:0000313" key="2">
    <source>
        <dbReference type="EMBL" id="MBE9373991.1"/>
    </source>
</evidence>
<protein>
    <submittedName>
        <fullName evidence="2">Uncharacterized protein</fullName>
    </submittedName>
</protein>
<sequence length="133" mass="15377">MSEQVPAASRYKRLTELATTAAQRVRKQEQERAAELGELVTSSAQRTEEADARREQVVSDVRKRWNAAMEALWDERWMRECRFPDPDPEAEPADPDEARRAVHDAFLELRGAVEKPKRQARGVLGRRKPRDRP</sequence>
<accession>A0A929B9N5</accession>
<comment type="caution">
    <text evidence="2">The sequence shown here is derived from an EMBL/GenBank/DDBJ whole genome shotgun (WGS) entry which is preliminary data.</text>
</comment>